<evidence type="ECO:0000256" key="8">
    <source>
        <dbReference type="ARBA" id="ARBA00023180"/>
    </source>
</evidence>
<accession>A0A9F2WJG5</accession>
<feature type="signal peptide" evidence="11">
    <location>
        <begin position="1"/>
        <end position="20"/>
    </location>
</feature>
<dbReference type="KEGG" id="pbi:103048425"/>
<dbReference type="GO" id="GO:0001530">
    <property type="term" value="F:lipopolysaccharide binding"/>
    <property type="evidence" value="ECO:0007669"/>
    <property type="project" value="TreeGrafter"/>
</dbReference>
<name>A0A9F2WJG5_PYTBI</name>
<comment type="domain">
    <text evidence="10">The N-terminal region may be exposed to the interior of the granule, whereas the C-terminal portion may be embedded in the membrane. During phagocytosis and degranulation, proteases may be released and activated and cleave BPI at the junction of the N- and C-terminal portions of the molecule, providing controlled release of the N-terminal antibacterial fragment when bacteria are ingested.</text>
</comment>
<dbReference type="GO" id="GO:0031663">
    <property type="term" value="P:lipopolysaccharide-mediated signaling pathway"/>
    <property type="evidence" value="ECO:0007669"/>
    <property type="project" value="TreeGrafter"/>
</dbReference>
<dbReference type="Proteomes" id="UP000695026">
    <property type="component" value="Unplaced"/>
</dbReference>
<evidence type="ECO:0000256" key="2">
    <source>
        <dbReference type="ARBA" id="ARBA00017827"/>
    </source>
</evidence>
<evidence type="ECO:0000256" key="4">
    <source>
        <dbReference type="ARBA" id="ARBA00022588"/>
    </source>
</evidence>
<keyword evidence="5 10" id="KW-0391">Immunity</keyword>
<dbReference type="RefSeq" id="XP_007441926.1">
    <property type="nucleotide sequence ID" value="XM_007441864.3"/>
</dbReference>
<dbReference type="Pfam" id="PF01273">
    <property type="entry name" value="LBP_BPI_CETP"/>
    <property type="match status" value="1"/>
</dbReference>
<dbReference type="SMART" id="SM00328">
    <property type="entry name" value="BPI1"/>
    <property type="match status" value="1"/>
</dbReference>
<keyword evidence="8 10" id="KW-0325">Glycoprotein</keyword>
<feature type="chain" id="PRO_5039951879" description="Bactericidal permeability-increasing protein" evidence="11">
    <location>
        <begin position="21"/>
        <end position="322"/>
    </location>
</feature>
<organism evidence="13 14">
    <name type="scientific">Python bivittatus</name>
    <name type="common">Burmese python</name>
    <name type="synonym">Python molurus bivittatus</name>
    <dbReference type="NCBI Taxonomy" id="176946"/>
    <lineage>
        <taxon>Eukaryota</taxon>
        <taxon>Metazoa</taxon>
        <taxon>Chordata</taxon>
        <taxon>Craniata</taxon>
        <taxon>Vertebrata</taxon>
        <taxon>Euteleostomi</taxon>
        <taxon>Lepidosauria</taxon>
        <taxon>Squamata</taxon>
        <taxon>Bifurcata</taxon>
        <taxon>Unidentata</taxon>
        <taxon>Episquamata</taxon>
        <taxon>Toxicofera</taxon>
        <taxon>Serpentes</taxon>
        <taxon>Henophidia</taxon>
        <taxon>Pythonidae</taxon>
        <taxon>Python</taxon>
    </lineage>
</organism>
<keyword evidence="6 10" id="KW-0044">Antibiotic</keyword>
<comment type="subcellular location">
    <subcellularLocation>
        <location evidence="10">Secreted</location>
    </subcellularLocation>
</comment>
<dbReference type="PANTHER" id="PTHR10504">
    <property type="entry name" value="BACTERICIDAL PERMEABILITY-INCREASING BPI PROTEIN-RELATED"/>
    <property type="match status" value="1"/>
</dbReference>
<evidence type="ECO:0000256" key="11">
    <source>
        <dbReference type="SAM" id="SignalP"/>
    </source>
</evidence>
<dbReference type="CDD" id="cd00025">
    <property type="entry name" value="BPI1"/>
    <property type="match status" value="1"/>
</dbReference>
<dbReference type="GeneID" id="103048425"/>
<evidence type="ECO:0000256" key="5">
    <source>
        <dbReference type="ARBA" id="ARBA00022859"/>
    </source>
</evidence>
<sequence length="322" mass="35894">MSKASLLLLWLCCLVPSPQGINPGFVGRISKKGLDYARQQGVAALQETLATITLPEFSGSFRVKVIGKVNYKFYSLNIRKFELFHSVIESVPGKGLRVSISNAAAELTGRWEVKKRWFKDHGSFDLKVEGISISVDLKLDSDATGRLAVTTLDCSTRISSVDIHISGSLDWLYNLFHNAIESAFRRAMEDKVCEIVRSSVSSRLQPYLQSLPVTASIDRTASIDYSLVGPPVATSDCVDLDLKGEFFSTTHRSPAPFPPPALALPVDHDRMIYFGISTYFFNTAGNVYYRAESLTFWVTDNMVPKEFKIRLNTTSFEPFIPQ</sequence>
<reference evidence="14" key="1">
    <citation type="submission" date="2025-08" db="UniProtKB">
        <authorList>
            <consortium name="RefSeq"/>
        </authorList>
    </citation>
    <scope>IDENTIFICATION</scope>
    <source>
        <tissue evidence="14">Liver</tissue>
    </source>
</reference>
<proteinExistence type="inferred from homology"/>
<dbReference type="GO" id="GO:0045087">
    <property type="term" value="P:innate immune response"/>
    <property type="evidence" value="ECO:0007669"/>
    <property type="project" value="UniProtKB-UniRule"/>
</dbReference>
<dbReference type="FunFam" id="3.15.10.10:FF:000001">
    <property type="entry name" value="phospholipid transfer protein-like"/>
    <property type="match status" value="1"/>
</dbReference>
<dbReference type="Gene3D" id="3.15.10.10">
    <property type="entry name" value="Bactericidal permeability-increasing protein, domain 1"/>
    <property type="match status" value="1"/>
</dbReference>
<keyword evidence="10" id="KW-0964">Secreted</keyword>
<feature type="non-terminal residue" evidence="14">
    <location>
        <position position="322"/>
    </location>
</feature>
<comment type="similarity">
    <text evidence="1">Belongs to the BPI/LBP/Plunc superfamily. BPI/LBP family.</text>
</comment>
<evidence type="ECO:0000256" key="10">
    <source>
        <dbReference type="RuleBase" id="RU369039"/>
    </source>
</evidence>
<dbReference type="GO" id="GO:0005615">
    <property type="term" value="C:extracellular space"/>
    <property type="evidence" value="ECO:0007669"/>
    <property type="project" value="UniProtKB-UniRule"/>
</dbReference>
<evidence type="ECO:0000259" key="12">
    <source>
        <dbReference type="SMART" id="SM00328"/>
    </source>
</evidence>
<comment type="subunit">
    <text evidence="9 10">Monomer. Homodimer; disulfide-linked.</text>
</comment>
<evidence type="ECO:0000256" key="9">
    <source>
        <dbReference type="ARBA" id="ARBA00025943"/>
    </source>
</evidence>
<dbReference type="Pfam" id="PF02886">
    <property type="entry name" value="LBP_BPI_CETP_C"/>
    <property type="match status" value="1"/>
</dbReference>
<comment type="domain">
    <text evidence="10">The N- and C-terminal barrels adopt an identical fold despite having only 13% of conserved residues.</text>
</comment>
<evidence type="ECO:0000313" key="14">
    <source>
        <dbReference type="RefSeq" id="XP_007441926.1"/>
    </source>
</evidence>
<dbReference type="InterPro" id="IPR017943">
    <property type="entry name" value="Bactericidal_perm-incr_a/b_dom"/>
</dbReference>
<dbReference type="InterPro" id="IPR017942">
    <property type="entry name" value="Lipid-bd_serum_glycop_N"/>
</dbReference>
<keyword evidence="4 10" id="KW-0399">Innate immunity</keyword>
<protein>
    <recommendedName>
        <fullName evidence="2 10">Bactericidal permeability-increasing protein</fullName>
        <shortName evidence="10">BPI</shortName>
    </recommendedName>
</protein>
<dbReference type="OrthoDB" id="10255543at2759"/>
<comment type="function">
    <text evidence="10">The cytotoxic action of BPI is limited to many species of Gram-negative bacteria; this specificity may be explained by a strong affinity of the very basic N-terminal half for the negatively charged lipopolysaccharides that are unique to the Gram-negative bacterial outer envelope.</text>
</comment>
<dbReference type="SUPFAM" id="SSF55394">
    <property type="entry name" value="Bactericidal permeability-increasing protein, BPI"/>
    <property type="match status" value="2"/>
</dbReference>
<keyword evidence="13" id="KW-1185">Reference proteome</keyword>
<evidence type="ECO:0000256" key="6">
    <source>
        <dbReference type="ARBA" id="ARBA00023022"/>
    </source>
</evidence>
<dbReference type="GO" id="GO:0050829">
    <property type="term" value="P:defense response to Gram-negative bacterium"/>
    <property type="evidence" value="ECO:0007669"/>
    <property type="project" value="UniProtKB-UniRule"/>
</dbReference>
<feature type="domain" description="Lipid-binding serum glycoprotein N-terminal" evidence="12">
    <location>
        <begin position="28"/>
        <end position="251"/>
    </location>
</feature>
<dbReference type="OMA" id="DPYMEID"/>
<evidence type="ECO:0000256" key="1">
    <source>
        <dbReference type="ARBA" id="ARBA00007292"/>
    </source>
</evidence>
<dbReference type="PANTHER" id="PTHR10504:SF84">
    <property type="entry name" value="BACTERICIDAL PERMEABILITY-INCREASING PROTEIN"/>
    <property type="match status" value="1"/>
</dbReference>
<evidence type="ECO:0000256" key="7">
    <source>
        <dbReference type="ARBA" id="ARBA00023157"/>
    </source>
</evidence>
<evidence type="ECO:0000313" key="13">
    <source>
        <dbReference type="Proteomes" id="UP000695026"/>
    </source>
</evidence>
<keyword evidence="3 10" id="KW-0929">Antimicrobial</keyword>
<dbReference type="InterPro" id="IPR032942">
    <property type="entry name" value="BPI/LBP/Plunc"/>
</dbReference>
<keyword evidence="10 11" id="KW-0732">Signal</keyword>
<dbReference type="InterPro" id="IPR001124">
    <property type="entry name" value="Lipid-bd_serum_glycop_C"/>
</dbReference>
<dbReference type="Gene3D" id="3.15.20.10">
    <property type="entry name" value="Bactericidal permeability-increasing protein, domain 2"/>
    <property type="match status" value="1"/>
</dbReference>
<evidence type="ECO:0000256" key="3">
    <source>
        <dbReference type="ARBA" id="ARBA00022529"/>
    </source>
</evidence>
<keyword evidence="7 10" id="KW-1015">Disulfide bond</keyword>
<gene>
    <name evidence="14" type="primary">LOC103048425</name>
</gene>
<dbReference type="AlphaFoldDB" id="A0A9F2WJG5"/>